<evidence type="ECO:0000313" key="4">
    <source>
        <dbReference type="EMBL" id="RCV87784.1"/>
    </source>
</evidence>
<keyword evidence="5" id="KW-1185">Reference proteome</keyword>
<dbReference type="Gene3D" id="3.40.50.12370">
    <property type="match status" value="2"/>
</dbReference>
<dbReference type="CDD" id="cd00293">
    <property type="entry name" value="USP-like"/>
    <property type="match status" value="2"/>
</dbReference>
<feature type="compositionally biased region" description="Polar residues" evidence="2">
    <location>
        <begin position="1"/>
        <end position="10"/>
    </location>
</feature>
<dbReference type="SUPFAM" id="SSF52402">
    <property type="entry name" value="Adenine nucleotide alpha hydrolases-like"/>
    <property type="match status" value="2"/>
</dbReference>
<dbReference type="Pfam" id="PF00582">
    <property type="entry name" value="Usp"/>
    <property type="match status" value="2"/>
</dbReference>
<name>A0A368TSX8_9GAMM</name>
<comment type="caution">
    <text evidence="4">The sequence shown here is derived from an EMBL/GenBank/DDBJ whole genome shotgun (WGS) entry which is preliminary data.</text>
</comment>
<evidence type="ECO:0000256" key="1">
    <source>
        <dbReference type="ARBA" id="ARBA00008791"/>
    </source>
</evidence>
<dbReference type="Proteomes" id="UP000252405">
    <property type="component" value="Unassembled WGS sequence"/>
</dbReference>
<dbReference type="PANTHER" id="PTHR46268">
    <property type="entry name" value="STRESS RESPONSE PROTEIN NHAX"/>
    <property type="match status" value="1"/>
</dbReference>
<evidence type="ECO:0000313" key="5">
    <source>
        <dbReference type="Proteomes" id="UP000252405"/>
    </source>
</evidence>
<dbReference type="PANTHER" id="PTHR46268:SF6">
    <property type="entry name" value="UNIVERSAL STRESS PROTEIN UP12"/>
    <property type="match status" value="1"/>
</dbReference>
<reference evidence="4 5" key="1">
    <citation type="submission" date="2018-07" db="EMBL/GenBank/DDBJ databases">
        <title>Halomonas montanilacus sp. nov., isolated from Lake Pengyan on Tibetan Plateau.</title>
        <authorList>
            <person name="Lu H."/>
            <person name="Xing P."/>
            <person name="Wu Q."/>
        </authorList>
    </citation>
    <scope>NUCLEOTIDE SEQUENCE [LARGE SCALE GENOMIC DNA]</scope>
    <source>
        <strain evidence="4 5">PYC7W</strain>
    </source>
</reference>
<comment type="similarity">
    <text evidence="1">Belongs to the universal stress protein A family.</text>
</comment>
<feature type="region of interest" description="Disordered" evidence="2">
    <location>
        <begin position="1"/>
        <end position="36"/>
    </location>
</feature>
<organism evidence="4 5">
    <name type="scientific">Billgrantia montanilacus</name>
    <dbReference type="NCBI Taxonomy" id="2282305"/>
    <lineage>
        <taxon>Bacteria</taxon>
        <taxon>Pseudomonadati</taxon>
        <taxon>Pseudomonadota</taxon>
        <taxon>Gammaproteobacteria</taxon>
        <taxon>Oceanospirillales</taxon>
        <taxon>Halomonadaceae</taxon>
        <taxon>Billgrantia</taxon>
    </lineage>
</organism>
<dbReference type="EMBL" id="QPII01000013">
    <property type="protein sequence ID" value="RCV87784.1"/>
    <property type="molecule type" value="Genomic_DNA"/>
</dbReference>
<evidence type="ECO:0000256" key="2">
    <source>
        <dbReference type="SAM" id="MobiDB-lite"/>
    </source>
</evidence>
<dbReference type="InterPro" id="IPR006016">
    <property type="entry name" value="UspA"/>
</dbReference>
<proteinExistence type="inferred from homology"/>
<gene>
    <name evidence="4" type="ORF">DU505_15830</name>
</gene>
<feature type="domain" description="UspA" evidence="3">
    <location>
        <begin position="184"/>
        <end position="329"/>
    </location>
</feature>
<feature type="domain" description="UspA" evidence="3">
    <location>
        <begin position="41"/>
        <end position="147"/>
    </location>
</feature>
<protein>
    <submittedName>
        <fullName evidence="4">Universal stress protein</fullName>
    </submittedName>
</protein>
<dbReference type="OrthoDB" id="9792500at2"/>
<accession>A0A368TSX8</accession>
<sequence length="355" mass="38422">MTTSKRSSPMSGHDDVPEAVAPRGRISMTPEAAPESFTPERSVLACVDTSHDSTWVLVHADAMARAFRIPLTLLRVIDPVPETSGLPDPVDWAIRRHEALSTLERLAASTWLKTVPNLTLLEGLPGDEICRAASLQKAALVVMGVHCLCGHTSLSANVRKVLERGEGRVLLVPLPEASNEAPKYQRILVPLDGSCWSESALPTAQRLAHATGAELVLVHITTPPDLTSGLLFEPEDIDLRQRFVKRDQCIARNYLQRMGDELVDQGLKVRTLALLGVDPRSGIDEVMRDDAFDLVVLSAWGHGRARISDLPYGNVVAYLAGHSSVPVLVTWPGQLKQTTSDGGSASSRAADSAFE</sequence>
<dbReference type="AlphaFoldDB" id="A0A368TSX8"/>
<evidence type="ECO:0000259" key="3">
    <source>
        <dbReference type="Pfam" id="PF00582"/>
    </source>
</evidence>